<dbReference type="Gene3D" id="3.20.20.100">
    <property type="entry name" value="NADP-dependent oxidoreductase domain"/>
    <property type="match status" value="1"/>
</dbReference>
<sequence length="152" mass="16006">MLREAFAALEEAAAAGHLSTYGIATWSGFTEGLVTVEELDRLASEDAGGSPDHQLRPVQLAVSLVEAGALKQALDGRGAISEANEREWQVFASAPLHGGELVGAAAAPTSTAKTTPPDRQGVHQPNASWAPAGRHAPPRLRRGARKESRLRQ</sequence>
<keyword evidence="3" id="KW-1185">Reference proteome</keyword>
<dbReference type="EMBL" id="QUAC01000145">
    <property type="protein sequence ID" value="REK88895.1"/>
    <property type="molecule type" value="Genomic_DNA"/>
</dbReference>
<gene>
    <name evidence="2" type="ORF">DY245_18660</name>
</gene>
<evidence type="ECO:0000256" key="1">
    <source>
        <dbReference type="SAM" id="MobiDB-lite"/>
    </source>
</evidence>
<organism evidence="2 3">
    <name type="scientific">Streptomyces inhibens</name>
    <dbReference type="NCBI Taxonomy" id="2293571"/>
    <lineage>
        <taxon>Bacteria</taxon>
        <taxon>Bacillati</taxon>
        <taxon>Actinomycetota</taxon>
        <taxon>Actinomycetes</taxon>
        <taxon>Kitasatosporales</taxon>
        <taxon>Streptomycetaceae</taxon>
        <taxon>Streptomyces</taxon>
    </lineage>
</organism>
<dbReference type="AlphaFoldDB" id="A0A371Q2C8"/>
<reference evidence="2 3" key="1">
    <citation type="submission" date="2018-08" db="EMBL/GenBank/DDBJ databases">
        <title>Streptomyces NEAU-D10 sp. nov., a novel Actinomycete isolated from soil.</title>
        <authorList>
            <person name="Jin L."/>
        </authorList>
    </citation>
    <scope>NUCLEOTIDE SEQUENCE [LARGE SCALE GENOMIC DNA]</scope>
    <source>
        <strain evidence="2 3">NEAU-D10</strain>
    </source>
</reference>
<accession>A0A371Q2C8</accession>
<evidence type="ECO:0000313" key="3">
    <source>
        <dbReference type="Proteomes" id="UP000262477"/>
    </source>
</evidence>
<comment type="caution">
    <text evidence="2">The sequence shown here is derived from an EMBL/GenBank/DDBJ whole genome shotgun (WGS) entry which is preliminary data.</text>
</comment>
<dbReference type="InterPro" id="IPR036812">
    <property type="entry name" value="NAD(P)_OxRdtase_dom_sf"/>
</dbReference>
<feature type="compositionally biased region" description="Low complexity" evidence="1">
    <location>
        <begin position="104"/>
        <end position="117"/>
    </location>
</feature>
<feature type="region of interest" description="Disordered" evidence="1">
    <location>
        <begin position="102"/>
        <end position="152"/>
    </location>
</feature>
<proteinExistence type="predicted"/>
<name>A0A371Q2C8_STRIH</name>
<evidence type="ECO:0000313" key="2">
    <source>
        <dbReference type="EMBL" id="REK88895.1"/>
    </source>
</evidence>
<protein>
    <submittedName>
        <fullName evidence="2">Uncharacterized protein</fullName>
    </submittedName>
</protein>
<dbReference type="Proteomes" id="UP000262477">
    <property type="component" value="Unassembled WGS sequence"/>
</dbReference>